<dbReference type="SUPFAM" id="SSF53067">
    <property type="entry name" value="Actin-like ATPase domain"/>
    <property type="match status" value="2"/>
</dbReference>
<name>A0ABV9H8U6_9HYPH</name>
<dbReference type="PANTHER" id="PTHR43190">
    <property type="entry name" value="N-ACETYL-D-GLUCOSAMINE KINASE"/>
    <property type="match status" value="1"/>
</dbReference>
<keyword evidence="3" id="KW-1185">Reference proteome</keyword>
<dbReference type="EMBL" id="JBHSEL010000083">
    <property type="protein sequence ID" value="MFC4625471.1"/>
    <property type="molecule type" value="Genomic_DNA"/>
</dbReference>
<dbReference type="Gene3D" id="3.30.420.40">
    <property type="match status" value="2"/>
</dbReference>
<dbReference type="InterPro" id="IPR002731">
    <property type="entry name" value="ATPase_BadF"/>
</dbReference>
<dbReference type="Pfam" id="PF01869">
    <property type="entry name" value="BcrAD_BadFG"/>
    <property type="match status" value="1"/>
</dbReference>
<dbReference type="InterPro" id="IPR052519">
    <property type="entry name" value="Euk-type_GlcNAc_Kinase"/>
</dbReference>
<protein>
    <submittedName>
        <fullName evidence="2">BadF/BadG/BcrA/BcrD ATPase family protein</fullName>
    </submittedName>
</protein>
<dbReference type="Proteomes" id="UP001596042">
    <property type="component" value="Unassembled WGS sequence"/>
</dbReference>
<accession>A0ABV9H8U6</accession>
<sequence>MQLYMGIDGGGSGCRAILADSSGTILGMGTAGPANIGAHPHDACAHIKCAALQTLTNAGLEAELLSTLKVTLGLAGAKSVLNLQEIADVLPFKESRIVSDAITAFQGALGHGDGAIIITGTGSAFVKRIDSDYEIIGGRGFMLSDHAGGARLGRELLEETLLAMDGLAPFTSLAQQVAHHFDHDIRQIITFSRSAQAADYARFAPLIFRHESEGDALAQKILKRACEHLCQGLQRMGIESLGRFSMTGGLAASYLGLPYFPCRDHYVTPAGDSLQGALELALAM</sequence>
<dbReference type="InterPro" id="IPR043129">
    <property type="entry name" value="ATPase_NBD"/>
</dbReference>
<dbReference type="RefSeq" id="WP_374834694.1">
    <property type="nucleotide sequence ID" value="NZ_JBHEEZ010000077.1"/>
</dbReference>
<reference evidence="3" key="1">
    <citation type="journal article" date="2019" name="Int. J. Syst. Evol. Microbiol.">
        <title>The Global Catalogue of Microorganisms (GCM) 10K type strain sequencing project: providing services to taxonomists for standard genome sequencing and annotation.</title>
        <authorList>
            <consortium name="The Broad Institute Genomics Platform"/>
            <consortium name="The Broad Institute Genome Sequencing Center for Infectious Disease"/>
            <person name="Wu L."/>
            <person name="Ma J."/>
        </authorList>
    </citation>
    <scope>NUCLEOTIDE SEQUENCE [LARGE SCALE GENOMIC DNA]</scope>
    <source>
        <strain evidence="3">CGMCC 1.15731</strain>
    </source>
</reference>
<dbReference type="CDD" id="cd24082">
    <property type="entry name" value="ASKHA_NBD_GspK-like"/>
    <property type="match status" value="1"/>
</dbReference>
<organism evidence="2 3">
    <name type="scientific">Daeguia caeni</name>
    <dbReference type="NCBI Taxonomy" id="439612"/>
    <lineage>
        <taxon>Bacteria</taxon>
        <taxon>Pseudomonadati</taxon>
        <taxon>Pseudomonadota</taxon>
        <taxon>Alphaproteobacteria</taxon>
        <taxon>Hyphomicrobiales</taxon>
        <taxon>Brucellaceae</taxon>
        <taxon>Daeguia</taxon>
    </lineage>
</organism>
<gene>
    <name evidence="2" type="ORF">ACFO1V_09585</name>
</gene>
<comment type="caution">
    <text evidence="2">The sequence shown here is derived from an EMBL/GenBank/DDBJ whole genome shotgun (WGS) entry which is preliminary data.</text>
</comment>
<evidence type="ECO:0000313" key="3">
    <source>
        <dbReference type="Proteomes" id="UP001596042"/>
    </source>
</evidence>
<feature type="domain" description="ATPase BadF/BadG/BcrA/BcrD type" evidence="1">
    <location>
        <begin position="6"/>
        <end position="252"/>
    </location>
</feature>
<evidence type="ECO:0000313" key="2">
    <source>
        <dbReference type="EMBL" id="MFC4625471.1"/>
    </source>
</evidence>
<proteinExistence type="predicted"/>
<evidence type="ECO:0000259" key="1">
    <source>
        <dbReference type="Pfam" id="PF01869"/>
    </source>
</evidence>
<dbReference type="PANTHER" id="PTHR43190:SF3">
    <property type="entry name" value="N-ACETYL-D-GLUCOSAMINE KINASE"/>
    <property type="match status" value="1"/>
</dbReference>